<dbReference type="SMART" id="SM00336">
    <property type="entry name" value="BBOX"/>
    <property type="match status" value="1"/>
</dbReference>
<keyword evidence="5 8" id="KW-0863">Zinc-finger</keyword>
<dbReference type="Proteomes" id="UP000327157">
    <property type="component" value="Chromosome 9"/>
</dbReference>
<evidence type="ECO:0000256" key="4">
    <source>
        <dbReference type="ARBA" id="ARBA00022737"/>
    </source>
</evidence>
<accession>A0A5N5GSB7</accession>
<evidence type="ECO:0000259" key="12">
    <source>
        <dbReference type="PROSITE" id="PS51017"/>
    </source>
</evidence>
<evidence type="ECO:0000256" key="9">
    <source>
        <dbReference type="PROSITE-ProRule" id="PRU00357"/>
    </source>
</evidence>
<comment type="subcellular location">
    <subcellularLocation>
        <location evidence="1 9">Nucleus</location>
    </subcellularLocation>
</comment>
<evidence type="ECO:0000256" key="6">
    <source>
        <dbReference type="ARBA" id="ARBA00022833"/>
    </source>
</evidence>
<dbReference type="AlphaFoldDB" id="A0A5N5GSB7"/>
<dbReference type="PROSITE" id="PS51017">
    <property type="entry name" value="CCT"/>
    <property type="match status" value="1"/>
</dbReference>
<dbReference type="GO" id="GO:0008270">
    <property type="term" value="F:zinc ion binding"/>
    <property type="evidence" value="ECO:0007669"/>
    <property type="project" value="UniProtKB-KW"/>
</dbReference>
<reference evidence="13 14" key="3">
    <citation type="submission" date="2019-11" db="EMBL/GenBank/DDBJ databases">
        <title>A de novo genome assembly of a pear dwarfing rootstock.</title>
        <authorList>
            <person name="Wang F."/>
            <person name="Wang J."/>
            <person name="Li S."/>
            <person name="Zhang Y."/>
            <person name="Fang M."/>
            <person name="Ma L."/>
            <person name="Zhao Y."/>
            <person name="Jiang S."/>
        </authorList>
    </citation>
    <scope>NUCLEOTIDE SEQUENCE [LARGE SCALE GENOMIC DNA]</scope>
    <source>
        <strain evidence="13">S2</strain>
        <tissue evidence="13">Leaf</tissue>
    </source>
</reference>
<reference evidence="14" key="2">
    <citation type="submission" date="2019-10" db="EMBL/GenBank/DDBJ databases">
        <title>A de novo genome assembly of a pear dwarfing rootstock.</title>
        <authorList>
            <person name="Wang F."/>
            <person name="Wang J."/>
            <person name="Li S."/>
            <person name="Zhang Y."/>
            <person name="Fang M."/>
            <person name="Ma L."/>
            <person name="Zhao Y."/>
            <person name="Jiang S."/>
        </authorList>
    </citation>
    <scope>NUCLEOTIDE SEQUENCE [LARGE SCALE GENOMIC DNA]</scope>
</reference>
<evidence type="ECO:0000259" key="11">
    <source>
        <dbReference type="PROSITE" id="PS50119"/>
    </source>
</evidence>
<evidence type="ECO:0000256" key="3">
    <source>
        <dbReference type="ARBA" id="ARBA00022723"/>
    </source>
</evidence>
<dbReference type="PROSITE" id="PS50119">
    <property type="entry name" value="ZF_BBOX"/>
    <property type="match status" value="1"/>
</dbReference>
<dbReference type="InterPro" id="IPR049808">
    <property type="entry name" value="CONSTANS-like_Bbox1"/>
</dbReference>
<dbReference type="Pfam" id="PF06203">
    <property type="entry name" value="CCT"/>
    <property type="match status" value="1"/>
</dbReference>
<comment type="caution">
    <text evidence="13">The sequence shown here is derived from an EMBL/GenBank/DDBJ whole genome shotgun (WGS) entry which is preliminary data.</text>
</comment>
<keyword evidence="4" id="KW-0677">Repeat</keyword>
<proteinExistence type="inferred from homology"/>
<dbReference type="InterPro" id="IPR000315">
    <property type="entry name" value="Znf_B-box"/>
</dbReference>
<dbReference type="GO" id="GO:0005634">
    <property type="term" value="C:nucleus"/>
    <property type="evidence" value="ECO:0007669"/>
    <property type="project" value="UniProtKB-SubCell"/>
</dbReference>
<keyword evidence="3" id="KW-0479">Metal-binding</keyword>
<evidence type="ECO:0000313" key="13">
    <source>
        <dbReference type="EMBL" id="KAB2613654.1"/>
    </source>
</evidence>
<name>A0A5N5GSB7_9ROSA</name>
<feature type="domain" description="CCT" evidence="12">
    <location>
        <begin position="403"/>
        <end position="445"/>
    </location>
</feature>
<comment type="similarity">
    <text evidence="2">Belongs to the CONSTANS family.</text>
</comment>
<feature type="region of interest" description="Disordered" evidence="10">
    <location>
        <begin position="292"/>
        <end position="321"/>
    </location>
</feature>
<evidence type="ECO:0000313" key="14">
    <source>
        <dbReference type="Proteomes" id="UP000327157"/>
    </source>
</evidence>
<evidence type="ECO:0000256" key="2">
    <source>
        <dbReference type="ARBA" id="ARBA00010024"/>
    </source>
</evidence>
<gene>
    <name evidence="13" type="ORF">D8674_035970</name>
</gene>
<dbReference type="GO" id="GO:0006355">
    <property type="term" value="P:regulation of DNA-templated transcription"/>
    <property type="evidence" value="ECO:0007669"/>
    <property type="project" value="UniProtKB-ARBA"/>
</dbReference>
<dbReference type="PANTHER" id="PTHR31717">
    <property type="entry name" value="ZINC FINGER PROTEIN CONSTANS-LIKE 10"/>
    <property type="match status" value="1"/>
</dbReference>
<reference evidence="13 14" key="1">
    <citation type="submission" date="2019-09" db="EMBL/GenBank/DDBJ databases">
        <authorList>
            <person name="Ou C."/>
        </authorList>
    </citation>
    <scope>NUCLEOTIDE SEQUENCE [LARGE SCALE GENOMIC DNA]</scope>
    <source>
        <strain evidence="13">S2</strain>
        <tissue evidence="13">Leaf</tissue>
    </source>
</reference>
<keyword evidence="6" id="KW-0862">Zinc</keyword>
<evidence type="ECO:0000256" key="7">
    <source>
        <dbReference type="ARBA" id="ARBA00023242"/>
    </source>
</evidence>
<dbReference type="InterPro" id="IPR010402">
    <property type="entry name" value="CCT_domain"/>
</dbReference>
<dbReference type="EMBL" id="SMOL01000458">
    <property type="protein sequence ID" value="KAB2613654.1"/>
    <property type="molecule type" value="Genomic_DNA"/>
</dbReference>
<protein>
    <submittedName>
        <fullName evidence="13">Zinc finger protein CONSTANS-LIKE 12</fullName>
    </submittedName>
</protein>
<sequence length="459" mass="50135">MEPLCEFCGMAMAVVYCKSDMARLCLYCDGCVHSANALSRRHPRFLLCDKCNAQPAIIRCMDEKTSLCQSCDHWSHTNTSINGITTASAGGGMGGHRTHALTCYTGCPSLSEFSRIWSVLEGSSSSGGNFESSNWDQSLGSAVVATNQDQTNYISNNGLEGRDNNDRSFGVVVTAGKLNGGSSLDQSCGRKFDTWIASSSTLLPSNPNCTTHGKDQTPFLPQESSLPKGCTNFKDLAIQDSNVLSDGLNVDDVPLTFENPDGIFCPQVPSRYQFEDRLDREMDCLLMEKSLSVTESNGPEENAAQASSSGQQERAAFQSSCGSDTVMPGMNGSANCLLMNPTCSRSINLGFPTVQQVHPSMSLTLPSISRESNPDYQDCELSTVFLTGEPWESTLEASSPQARDKAKMRYKEKKKTRTFGKQIRYASRKARADTRKRVKGRFVKAGEEYDYDPLVTTSF</sequence>
<feature type="domain" description="B box-type" evidence="11">
    <location>
        <begin position="1"/>
        <end position="47"/>
    </location>
</feature>
<dbReference type="PANTHER" id="PTHR31717:SF46">
    <property type="entry name" value="CCT MOTIF FAMILY PROTEIN-RELATED"/>
    <property type="match status" value="1"/>
</dbReference>
<organism evidence="13 14">
    <name type="scientific">Pyrus ussuriensis x Pyrus communis</name>
    <dbReference type="NCBI Taxonomy" id="2448454"/>
    <lineage>
        <taxon>Eukaryota</taxon>
        <taxon>Viridiplantae</taxon>
        <taxon>Streptophyta</taxon>
        <taxon>Embryophyta</taxon>
        <taxon>Tracheophyta</taxon>
        <taxon>Spermatophyta</taxon>
        <taxon>Magnoliopsida</taxon>
        <taxon>eudicotyledons</taxon>
        <taxon>Gunneridae</taxon>
        <taxon>Pentapetalae</taxon>
        <taxon>rosids</taxon>
        <taxon>fabids</taxon>
        <taxon>Rosales</taxon>
        <taxon>Rosaceae</taxon>
        <taxon>Amygdaloideae</taxon>
        <taxon>Maleae</taxon>
        <taxon>Pyrus</taxon>
    </lineage>
</organism>
<keyword evidence="14" id="KW-1185">Reference proteome</keyword>
<evidence type="ECO:0000256" key="5">
    <source>
        <dbReference type="ARBA" id="ARBA00022771"/>
    </source>
</evidence>
<keyword evidence="7 9" id="KW-0539">Nucleus</keyword>
<evidence type="ECO:0000256" key="1">
    <source>
        <dbReference type="ARBA" id="ARBA00004123"/>
    </source>
</evidence>
<dbReference type="CDD" id="cd19821">
    <property type="entry name" value="Bbox1_BBX-like"/>
    <property type="match status" value="1"/>
</dbReference>
<evidence type="ECO:0000256" key="10">
    <source>
        <dbReference type="SAM" id="MobiDB-lite"/>
    </source>
</evidence>
<evidence type="ECO:0000256" key="8">
    <source>
        <dbReference type="PROSITE-ProRule" id="PRU00024"/>
    </source>
</evidence>
<dbReference type="OrthoDB" id="153872at2759"/>